<reference evidence="7" key="1">
    <citation type="journal article" date="2019" name="Int. J. Syst. Evol. Microbiol.">
        <title>The Global Catalogue of Microorganisms (GCM) 10K type strain sequencing project: providing services to taxonomists for standard genome sequencing and annotation.</title>
        <authorList>
            <consortium name="The Broad Institute Genomics Platform"/>
            <consortium name="The Broad Institute Genome Sequencing Center for Infectious Disease"/>
            <person name="Wu L."/>
            <person name="Ma J."/>
        </authorList>
    </citation>
    <scope>NUCLEOTIDE SEQUENCE [LARGE SCALE GENOMIC DNA]</scope>
    <source>
        <strain evidence="7">CGMCC 1.12851</strain>
    </source>
</reference>
<dbReference type="InterPro" id="IPR051813">
    <property type="entry name" value="HepT_RNase_toxin"/>
</dbReference>
<keyword evidence="4" id="KW-0547">Nucleotide-binding</keyword>
<keyword evidence="3" id="KW-0540">Nuclease</keyword>
<dbReference type="PANTHER" id="PTHR34139:SF1">
    <property type="entry name" value="RNASE MJ1380-RELATED"/>
    <property type="match status" value="1"/>
</dbReference>
<evidence type="ECO:0000313" key="7">
    <source>
        <dbReference type="Proteomes" id="UP000614261"/>
    </source>
</evidence>
<evidence type="ECO:0000313" key="6">
    <source>
        <dbReference type="EMBL" id="GGB64887.1"/>
    </source>
</evidence>
<dbReference type="Pfam" id="PF01934">
    <property type="entry name" value="HepT-like"/>
    <property type="match status" value="1"/>
</dbReference>
<keyword evidence="2" id="KW-1277">Toxin-antitoxin system</keyword>
<organism evidence="6 7">
    <name type="scientific">Blastomonas aquatica</name>
    <dbReference type="NCBI Taxonomy" id="1510276"/>
    <lineage>
        <taxon>Bacteria</taxon>
        <taxon>Pseudomonadati</taxon>
        <taxon>Pseudomonadota</taxon>
        <taxon>Alphaproteobacteria</taxon>
        <taxon>Sphingomonadales</taxon>
        <taxon>Sphingomonadaceae</taxon>
        <taxon>Blastomonas</taxon>
    </lineage>
</organism>
<keyword evidence="7" id="KW-1185">Reference proteome</keyword>
<dbReference type="RefSeq" id="WP_229736950.1">
    <property type="nucleotide sequence ID" value="NZ_BMGD01000003.1"/>
</dbReference>
<proteinExistence type="predicted"/>
<evidence type="ECO:0000256" key="4">
    <source>
        <dbReference type="ARBA" id="ARBA00022741"/>
    </source>
</evidence>
<protein>
    <recommendedName>
        <fullName evidence="8">DUF86 domain-containing protein</fullName>
    </recommendedName>
</protein>
<evidence type="ECO:0008006" key="8">
    <source>
        <dbReference type="Google" id="ProtNLM"/>
    </source>
</evidence>
<evidence type="ECO:0000256" key="5">
    <source>
        <dbReference type="ARBA" id="ARBA00022801"/>
    </source>
</evidence>
<dbReference type="PANTHER" id="PTHR34139">
    <property type="entry name" value="UPF0331 PROTEIN MJ0127"/>
    <property type="match status" value="1"/>
</dbReference>
<gene>
    <name evidence="6" type="ORF">GCM10010833_20100</name>
</gene>
<keyword evidence="5" id="KW-0378">Hydrolase</keyword>
<keyword evidence="1" id="KW-0597">Phosphoprotein</keyword>
<dbReference type="EMBL" id="BMGD01000003">
    <property type="protein sequence ID" value="GGB64887.1"/>
    <property type="molecule type" value="Genomic_DNA"/>
</dbReference>
<name>A0ABQ1JE57_9SPHN</name>
<evidence type="ECO:0000256" key="1">
    <source>
        <dbReference type="ARBA" id="ARBA00022553"/>
    </source>
</evidence>
<comment type="caution">
    <text evidence="6">The sequence shown here is derived from an EMBL/GenBank/DDBJ whole genome shotgun (WGS) entry which is preliminary data.</text>
</comment>
<dbReference type="Proteomes" id="UP000614261">
    <property type="component" value="Unassembled WGS sequence"/>
</dbReference>
<evidence type="ECO:0000256" key="2">
    <source>
        <dbReference type="ARBA" id="ARBA00022649"/>
    </source>
</evidence>
<sequence length="105" mass="11892">MRILDIVENIEAAQSYIEGMSVDDFARSPITIDAVERCLQRVTEAAIKIGEHRFCIIAPDVSFHQVRGLGNRLRHDYDFLDEAVVYNTVVESLPVLLAWCRSALD</sequence>
<evidence type="ECO:0000256" key="3">
    <source>
        <dbReference type="ARBA" id="ARBA00022722"/>
    </source>
</evidence>
<dbReference type="InterPro" id="IPR008201">
    <property type="entry name" value="HepT-like"/>
</dbReference>
<accession>A0ABQ1JE57</accession>